<dbReference type="Proteomes" id="UP000639643">
    <property type="component" value="Unassembled WGS sequence"/>
</dbReference>
<dbReference type="OrthoDB" id="3548654at2759"/>
<feature type="domain" description="Heterokaryon incompatibility" evidence="2">
    <location>
        <begin position="101"/>
        <end position="242"/>
    </location>
</feature>
<comment type="caution">
    <text evidence="3">The sequence shown here is derived from an EMBL/GenBank/DDBJ whole genome shotgun (WGS) entry which is preliminary data.</text>
</comment>
<gene>
    <name evidence="3" type="ORF">CMUS01_08861</name>
</gene>
<dbReference type="InterPro" id="IPR010730">
    <property type="entry name" value="HET"/>
</dbReference>
<evidence type="ECO:0000313" key="4">
    <source>
        <dbReference type="Proteomes" id="UP000639643"/>
    </source>
</evidence>
<evidence type="ECO:0000313" key="3">
    <source>
        <dbReference type="EMBL" id="KAF6827759.1"/>
    </source>
</evidence>
<dbReference type="InterPro" id="IPR052895">
    <property type="entry name" value="HetReg/Transcr_Mod"/>
</dbReference>
<dbReference type="PANTHER" id="PTHR24148:SF73">
    <property type="entry name" value="HET DOMAIN PROTEIN (AFU_ORTHOLOGUE AFUA_8G01020)"/>
    <property type="match status" value="1"/>
</dbReference>
<dbReference type="Pfam" id="PF26639">
    <property type="entry name" value="Het-6_barrel"/>
    <property type="match status" value="1"/>
</dbReference>
<dbReference type="Pfam" id="PF06985">
    <property type="entry name" value="HET"/>
    <property type="match status" value="1"/>
</dbReference>
<dbReference type="AlphaFoldDB" id="A0A8H6KA84"/>
<name>A0A8H6KA84_9PEZI</name>
<dbReference type="EMBL" id="WIGM01000358">
    <property type="protein sequence ID" value="KAF6827759.1"/>
    <property type="molecule type" value="Genomic_DNA"/>
</dbReference>
<proteinExistence type="predicted"/>
<organism evidence="3 4">
    <name type="scientific">Colletotrichum musicola</name>
    <dbReference type="NCBI Taxonomy" id="2175873"/>
    <lineage>
        <taxon>Eukaryota</taxon>
        <taxon>Fungi</taxon>
        <taxon>Dikarya</taxon>
        <taxon>Ascomycota</taxon>
        <taxon>Pezizomycotina</taxon>
        <taxon>Sordariomycetes</taxon>
        <taxon>Hypocreomycetidae</taxon>
        <taxon>Glomerellales</taxon>
        <taxon>Glomerellaceae</taxon>
        <taxon>Colletotrichum</taxon>
        <taxon>Colletotrichum orchidearum species complex</taxon>
    </lineage>
</organism>
<accession>A0A8H6KA84</accession>
<sequence length="651" mass="72962">MRRSASARYSGESQFPALQALDSLPQRPWQNNHERRASGAESFATSRLSLSTSGSGTLGDKIYRYNPLDESEFRLVRILPARMSKIKCEVVHASITTPPRYVAVSYAWGDAGDTRRLELEGTEISVSASLHGALEALRQKAEPVTVWVDAICIDQKNFAERTQQVQLMTKIYSKAESVAVWLGPDADGSRTATAFLEDVCRRGESPHRVTKLLGSKDAEHGLAAAVSLFERDYWKRLWVVQEVFNARDIVVYCGSTRLPWDVYKEASRVFQRHKGDVDYYFPANSQGRTYARASQNHFTYSQILAYQGPGSLPDVRSLVHFGEESLLEVMRACRRKFASDPKDKVFGVLGLLSEDVRNEFSVDYSLSVKEIYTNVVDFLAFTTKKLDVICESIHYPLHTNTAGLPSWVPDWSHIPDTTAIGAMGFAPPFSASRGREAAFAFADDRRNKIDVDGILIDTVGAHGIAVGTLCTLADYLMAFVHWRALLLGSYKADDPAVQDLFCRVLCLDQVPRKYETPGEWSAACQHVFASLIRERLPQLPLDRELERHVEARAGVEPGARRRFLQEHFGSRMMGRCFYVTAGGRLGLGSGFMEVGDVVVVPLGCSTPVILRPEGCRREYRYVGDAYLHGFMYGRAVDQLREGRKVETFRLH</sequence>
<feature type="region of interest" description="Disordered" evidence="1">
    <location>
        <begin position="21"/>
        <end position="53"/>
    </location>
</feature>
<evidence type="ECO:0000259" key="2">
    <source>
        <dbReference type="Pfam" id="PF06985"/>
    </source>
</evidence>
<dbReference type="PANTHER" id="PTHR24148">
    <property type="entry name" value="ANKYRIN REPEAT DOMAIN-CONTAINING PROTEIN 39 HOMOLOG-RELATED"/>
    <property type="match status" value="1"/>
</dbReference>
<evidence type="ECO:0000256" key="1">
    <source>
        <dbReference type="SAM" id="MobiDB-lite"/>
    </source>
</evidence>
<keyword evidence="4" id="KW-1185">Reference proteome</keyword>
<reference evidence="3" key="1">
    <citation type="journal article" date="2020" name="Phytopathology">
        <title>Genome Sequence Resources of Colletotrichum truncatum, C. plurivorum, C. musicola, and C. sojae: Four Species Pathogenic to Soybean (Glycine max).</title>
        <authorList>
            <person name="Rogerio F."/>
            <person name="Boufleur T.R."/>
            <person name="Ciampi-Guillardi M."/>
            <person name="Sukno S.A."/>
            <person name="Thon M.R."/>
            <person name="Massola Junior N.S."/>
            <person name="Baroncelli R."/>
        </authorList>
    </citation>
    <scope>NUCLEOTIDE SEQUENCE</scope>
    <source>
        <strain evidence="3">LFN0074</strain>
    </source>
</reference>
<protein>
    <submittedName>
        <fullName evidence="3">Heterokaryon incompatibility protein</fullName>
    </submittedName>
</protein>